<evidence type="ECO:0000256" key="6">
    <source>
        <dbReference type="HAMAP-Rule" id="MF_00922"/>
    </source>
</evidence>
<keyword evidence="1 6" id="KW-0732">Signal</keyword>
<gene>
    <name evidence="6" type="primary">bamD</name>
    <name evidence="8" type="ordered locus">VC0395_A0237</name>
</gene>
<dbReference type="GO" id="GO:1990063">
    <property type="term" value="C:Bam protein complex"/>
    <property type="evidence" value="ECO:0007669"/>
    <property type="project" value="TreeGrafter"/>
</dbReference>
<organism evidence="8 9">
    <name type="scientific">Vibrio cholerae serotype O1 (strain ATCC 39541 / Classical Ogawa 395 / O395)</name>
    <dbReference type="NCBI Taxonomy" id="345073"/>
    <lineage>
        <taxon>Bacteria</taxon>
        <taxon>Pseudomonadati</taxon>
        <taxon>Pseudomonadota</taxon>
        <taxon>Gammaproteobacteria</taxon>
        <taxon>Vibrionales</taxon>
        <taxon>Vibrionaceae</taxon>
        <taxon>Vibrio</taxon>
    </lineage>
</organism>
<comment type="subunit">
    <text evidence="6">Part of the Bam complex.</text>
</comment>
<name>A0A0H3AMG5_VIBC3</name>
<dbReference type="Proteomes" id="UP000000249">
    <property type="component" value="Chromosome 1"/>
</dbReference>
<dbReference type="GO" id="GO:0043165">
    <property type="term" value="P:Gram-negative-bacterium-type cell outer membrane assembly"/>
    <property type="evidence" value="ECO:0007669"/>
    <property type="project" value="UniProtKB-UniRule"/>
</dbReference>
<dbReference type="SUPFAM" id="SSF48452">
    <property type="entry name" value="TPR-like"/>
    <property type="match status" value="1"/>
</dbReference>
<dbReference type="KEGG" id="vco:VC0395_A0237"/>
<accession>A0A0H3AMG5</accession>
<comment type="similarity">
    <text evidence="6">Belongs to the BamD family.</text>
</comment>
<dbReference type="PANTHER" id="PTHR37423:SF1">
    <property type="entry name" value="OUTER MEMBRANE PROTEIN ASSEMBLY FACTOR BAMD"/>
    <property type="match status" value="1"/>
</dbReference>
<dbReference type="CDD" id="cd15830">
    <property type="entry name" value="BamD"/>
    <property type="match status" value="1"/>
</dbReference>
<evidence type="ECO:0000256" key="2">
    <source>
        <dbReference type="ARBA" id="ARBA00023136"/>
    </source>
</evidence>
<dbReference type="InterPro" id="IPR011990">
    <property type="entry name" value="TPR-like_helical_dom_sf"/>
</dbReference>
<sequence>MKSKICKELHPDMKYQTLSGLLALSLLFGCSSSPDVVPDVPPSQLYSEAQTALQSGTWLTAIEKLEALDSRYPFGAYSEQVQLDLIYAYYKNDDLALGLATIERFTRLNPTHEKMDWVLYMRGLTHMAQDRNFMHDLFNIDRRDRDPEPVKAAFADFKKLLQRYPNSPYAEDAQRRMFALKNRLAEYDLATADFYLRREAWIAAINRTQELQKTYPDTEAARQSLEIQLEAYQQLGLTDAVERTKQLMQLNPL</sequence>
<protein>
    <recommendedName>
        <fullName evidence="6">Outer membrane protein assembly factor BamD</fullName>
    </recommendedName>
</protein>
<evidence type="ECO:0000256" key="1">
    <source>
        <dbReference type="ARBA" id="ARBA00022729"/>
    </source>
</evidence>
<dbReference type="Gene3D" id="1.25.40.10">
    <property type="entry name" value="Tetratricopeptide repeat domain"/>
    <property type="match status" value="1"/>
</dbReference>
<dbReference type="HAMAP" id="MF_00922">
    <property type="entry name" value="OM_assembly_BamD"/>
    <property type="match status" value="1"/>
</dbReference>
<dbReference type="GO" id="GO:0051205">
    <property type="term" value="P:protein insertion into membrane"/>
    <property type="evidence" value="ECO:0007669"/>
    <property type="project" value="UniProtKB-UniRule"/>
</dbReference>
<dbReference type="EMBL" id="CP000627">
    <property type="protein sequence ID" value="ABQ21708.1"/>
    <property type="molecule type" value="Genomic_DNA"/>
</dbReference>
<evidence type="ECO:0000256" key="5">
    <source>
        <dbReference type="ARBA" id="ARBA00023288"/>
    </source>
</evidence>
<dbReference type="PROSITE" id="PS51257">
    <property type="entry name" value="PROKAR_LIPOPROTEIN"/>
    <property type="match status" value="1"/>
</dbReference>
<dbReference type="PANTHER" id="PTHR37423">
    <property type="entry name" value="SOLUBLE LYTIC MUREIN TRANSGLYCOSYLASE-RELATED"/>
    <property type="match status" value="1"/>
</dbReference>
<keyword evidence="3 6" id="KW-0564">Palmitate</keyword>
<keyword evidence="4 6" id="KW-0998">Cell outer membrane</keyword>
<dbReference type="InterPro" id="IPR039565">
    <property type="entry name" value="BamD-like"/>
</dbReference>
<keyword evidence="5 6" id="KW-0449">Lipoprotein</keyword>
<evidence type="ECO:0000256" key="4">
    <source>
        <dbReference type="ARBA" id="ARBA00023237"/>
    </source>
</evidence>
<comment type="subcellular location">
    <subcellularLocation>
        <location evidence="6">Cell outer membrane</location>
        <topology evidence="6">Lipid-anchor</topology>
    </subcellularLocation>
</comment>
<dbReference type="Pfam" id="PF13525">
    <property type="entry name" value="YfiO"/>
    <property type="match status" value="1"/>
</dbReference>
<comment type="function">
    <text evidence="6">Part of the outer membrane protein assembly complex, which is involved in assembly and insertion of beta-barrel proteins into the outer membrane.</text>
</comment>
<dbReference type="eggNOG" id="COG4105">
    <property type="taxonomic scope" value="Bacteria"/>
</dbReference>
<dbReference type="AlphaFoldDB" id="A0A0H3AMG5"/>
<dbReference type="PATRIC" id="fig|345073.21.peg.704"/>
<dbReference type="NCBIfam" id="TIGR03302">
    <property type="entry name" value="OM_YfiO"/>
    <property type="match status" value="1"/>
</dbReference>
<keyword evidence="2 6" id="KW-0472">Membrane</keyword>
<evidence type="ECO:0000313" key="8">
    <source>
        <dbReference type="EMBL" id="ABQ21708.1"/>
    </source>
</evidence>
<dbReference type="InterPro" id="IPR017689">
    <property type="entry name" value="BamD"/>
</dbReference>
<evidence type="ECO:0000256" key="3">
    <source>
        <dbReference type="ARBA" id="ARBA00023139"/>
    </source>
</evidence>
<dbReference type="KEGG" id="vcr:VC395_0725"/>
<evidence type="ECO:0000313" key="9">
    <source>
        <dbReference type="Proteomes" id="UP000000249"/>
    </source>
</evidence>
<reference evidence="8 9" key="1">
    <citation type="submission" date="2007-03" db="EMBL/GenBank/DDBJ databases">
        <authorList>
            <person name="Heidelberg J."/>
        </authorList>
    </citation>
    <scope>NUCLEOTIDE SEQUENCE [LARGE SCALE GENOMIC DNA]</scope>
    <source>
        <strain evidence="9">ATCC 39541 / Classical Ogawa 395 / O395</strain>
    </source>
</reference>
<dbReference type="FunFam" id="1.25.40.10:FF:000015">
    <property type="entry name" value="Outer membrane protein assembly factor BamD"/>
    <property type="match status" value="1"/>
</dbReference>
<feature type="domain" description="Outer membrane lipoprotein BamD-like" evidence="7">
    <location>
        <begin position="39"/>
        <end position="247"/>
    </location>
</feature>
<evidence type="ECO:0000259" key="7">
    <source>
        <dbReference type="Pfam" id="PF13525"/>
    </source>
</evidence>
<proteinExistence type="inferred from homology"/>